<gene>
    <name evidence="1" type="ORF">ACFOUV_09425</name>
</gene>
<accession>A0ABV8H0W0</accession>
<protein>
    <submittedName>
        <fullName evidence="1">Zinc-binding dehydrogenase</fullName>
    </submittedName>
</protein>
<dbReference type="Proteomes" id="UP001595772">
    <property type="component" value="Unassembled WGS sequence"/>
</dbReference>
<dbReference type="Gene3D" id="3.90.180.10">
    <property type="entry name" value="Medium-chain alcohol dehydrogenases, catalytic domain"/>
    <property type="match status" value="1"/>
</dbReference>
<dbReference type="RefSeq" id="WP_379496595.1">
    <property type="nucleotide sequence ID" value="NZ_JBHSAO010000006.1"/>
</dbReference>
<name>A0ABV8H0W0_9BACI</name>
<keyword evidence="2" id="KW-1185">Reference proteome</keyword>
<evidence type="ECO:0000313" key="2">
    <source>
        <dbReference type="Proteomes" id="UP001595772"/>
    </source>
</evidence>
<reference evidence="2" key="1">
    <citation type="journal article" date="2019" name="Int. J. Syst. Evol. Microbiol.">
        <title>The Global Catalogue of Microorganisms (GCM) 10K type strain sequencing project: providing services to taxonomists for standard genome sequencing and annotation.</title>
        <authorList>
            <consortium name="The Broad Institute Genomics Platform"/>
            <consortium name="The Broad Institute Genome Sequencing Center for Infectious Disease"/>
            <person name="Wu L."/>
            <person name="Ma J."/>
        </authorList>
    </citation>
    <scope>NUCLEOTIDE SEQUENCE [LARGE SCALE GENOMIC DNA]</scope>
    <source>
        <strain evidence="2">IBRC-M 10703</strain>
    </source>
</reference>
<dbReference type="EMBL" id="JBHSAO010000006">
    <property type="protein sequence ID" value="MFC4024014.1"/>
    <property type="molecule type" value="Genomic_DNA"/>
</dbReference>
<sequence>MLPLEEEQIKSVIEKVYPLEEIEEAHHQMDKGDSYGKIVITIP</sequence>
<proteinExistence type="predicted"/>
<comment type="caution">
    <text evidence="1">The sequence shown here is derived from an EMBL/GenBank/DDBJ whole genome shotgun (WGS) entry which is preliminary data.</text>
</comment>
<organism evidence="1 2">
    <name type="scientific">Oceanobacillus longus</name>
    <dbReference type="NCBI Taxonomy" id="930120"/>
    <lineage>
        <taxon>Bacteria</taxon>
        <taxon>Bacillati</taxon>
        <taxon>Bacillota</taxon>
        <taxon>Bacilli</taxon>
        <taxon>Bacillales</taxon>
        <taxon>Bacillaceae</taxon>
        <taxon>Oceanobacillus</taxon>
    </lineage>
</organism>
<evidence type="ECO:0000313" key="1">
    <source>
        <dbReference type="EMBL" id="MFC4024014.1"/>
    </source>
</evidence>
<dbReference type="Pfam" id="PF13602">
    <property type="entry name" value="ADH_zinc_N_2"/>
    <property type="match status" value="1"/>
</dbReference>